<comment type="similarity">
    <text evidence="1">Belongs to the universal stress protein A family.</text>
</comment>
<dbReference type="CDD" id="cd00293">
    <property type="entry name" value="USP-like"/>
    <property type="match status" value="2"/>
</dbReference>
<dbReference type="InterPro" id="IPR006015">
    <property type="entry name" value="Universal_stress_UspA"/>
</dbReference>
<evidence type="ECO:0000259" key="2">
    <source>
        <dbReference type="Pfam" id="PF00582"/>
    </source>
</evidence>
<evidence type="ECO:0000313" key="3">
    <source>
        <dbReference type="EMBL" id="SFN26698.1"/>
    </source>
</evidence>
<dbReference type="PANTHER" id="PTHR46268:SF6">
    <property type="entry name" value="UNIVERSAL STRESS PROTEIN UP12"/>
    <property type="match status" value="1"/>
</dbReference>
<dbReference type="InterPro" id="IPR014729">
    <property type="entry name" value="Rossmann-like_a/b/a_fold"/>
</dbReference>
<dbReference type="SUPFAM" id="SSF52402">
    <property type="entry name" value="Adenine nucleotide alpha hydrolases-like"/>
    <property type="match status" value="2"/>
</dbReference>
<dbReference type="RefSeq" id="WP_093404610.1">
    <property type="nucleotide sequence ID" value="NZ_FOVL01000001.1"/>
</dbReference>
<reference evidence="3 4" key="1">
    <citation type="submission" date="2016-10" db="EMBL/GenBank/DDBJ databases">
        <authorList>
            <person name="de Groot N.N."/>
        </authorList>
    </citation>
    <scope>NUCLEOTIDE SEQUENCE [LARGE SCALE GENOMIC DNA]</scope>
    <source>
        <strain evidence="3 4">DSM 17794</strain>
    </source>
</reference>
<evidence type="ECO:0000313" key="4">
    <source>
        <dbReference type="Proteomes" id="UP000199153"/>
    </source>
</evidence>
<dbReference type="Proteomes" id="UP000199153">
    <property type="component" value="Unassembled WGS sequence"/>
</dbReference>
<dbReference type="InterPro" id="IPR006016">
    <property type="entry name" value="UspA"/>
</dbReference>
<feature type="domain" description="UspA" evidence="2">
    <location>
        <begin position="155"/>
        <end position="276"/>
    </location>
</feature>
<protein>
    <submittedName>
        <fullName evidence="3">Nucleotide-binding universal stress protein, UspA family</fullName>
    </submittedName>
</protein>
<gene>
    <name evidence="3" type="ORF">SAMN05660413_00144</name>
</gene>
<dbReference type="OrthoDB" id="9788959at2"/>
<accession>A0A1I4XLC6</accession>
<organism evidence="3 4">
    <name type="scientific">Salegentibacter flavus</name>
    <dbReference type="NCBI Taxonomy" id="287099"/>
    <lineage>
        <taxon>Bacteria</taxon>
        <taxon>Pseudomonadati</taxon>
        <taxon>Bacteroidota</taxon>
        <taxon>Flavobacteriia</taxon>
        <taxon>Flavobacteriales</taxon>
        <taxon>Flavobacteriaceae</taxon>
        <taxon>Salegentibacter</taxon>
    </lineage>
</organism>
<dbReference type="Pfam" id="PF00582">
    <property type="entry name" value="Usp"/>
    <property type="match status" value="2"/>
</dbReference>
<dbReference type="AlphaFoldDB" id="A0A1I4XLC6"/>
<feature type="domain" description="UspA" evidence="2">
    <location>
        <begin position="1"/>
        <end position="143"/>
    </location>
</feature>
<dbReference type="PANTHER" id="PTHR46268">
    <property type="entry name" value="STRESS RESPONSE PROTEIN NHAX"/>
    <property type="match status" value="1"/>
</dbReference>
<evidence type="ECO:0000256" key="1">
    <source>
        <dbReference type="ARBA" id="ARBA00008791"/>
    </source>
</evidence>
<dbReference type="EMBL" id="FOVL01000001">
    <property type="protein sequence ID" value="SFN26698.1"/>
    <property type="molecule type" value="Genomic_DNA"/>
</dbReference>
<sequence length="278" mass="31410">MKKILVPTDFSDQAENALKVAAQLARKFDSEIYLLHMLELPLQLIDPVQGSNTHNLPESIFFMKLAHQRFAKLMAKPYLKDLNVKETVLFHQAFEGIKEVSEERECDLIVMGSHGASGFKEMFIGSNTEKVVRSSEIPVLVIKRDQPEFKVEDFVFATDADEANRHTLKHADEIAKKLSANLHLLFINTPNNFITSKEAYEMLERFIKGSEVDGDKIKLHVYNDTSVEKGILNFARNMNAGLIGISTHGRKGIAHFFNGSVSEDLVNHANRPVVTFRI</sequence>
<name>A0A1I4XLC6_9FLAO</name>
<proteinExistence type="inferred from homology"/>
<dbReference type="PRINTS" id="PR01438">
    <property type="entry name" value="UNVRSLSTRESS"/>
</dbReference>
<keyword evidence="4" id="KW-1185">Reference proteome</keyword>
<dbReference type="Gene3D" id="3.40.50.620">
    <property type="entry name" value="HUPs"/>
    <property type="match status" value="2"/>
</dbReference>